<dbReference type="GO" id="GO:0008270">
    <property type="term" value="F:zinc ion binding"/>
    <property type="evidence" value="ECO:0007669"/>
    <property type="project" value="UniProtKB-KW"/>
</dbReference>
<evidence type="ECO:0000256" key="2">
    <source>
        <dbReference type="SAM" id="MobiDB-lite"/>
    </source>
</evidence>
<keyword evidence="5" id="KW-1185">Reference proteome</keyword>
<dbReference type="OrthoDB" id="4939931at2759"/>
<dbReference type="AlphaFoldDB" id="A0A7D5UQW3"/>
<accession>A0A7D5UQW3</accession>
<organism evidence="4 5">
    <name type="scientific">Metarhizium brunneum</name>
    <dbReference type="NCBI Taxonomy" id="500148"/>
    <lineage>
        <taxon>Eukaryota</taxon>
        <taxon>Fungi</taxon>
        <taxon>Dikarya</taxon>
        <taxon>Ascomycota</taxon>
        <taxon>Pezizomycotina</taxon>
        <taxon>Sordariomycetes</taxon>
        <taxon>Hypocreomycetidae</taxon>
        <taxon>Hypocreales</taxon>
        <taxon>Clavicipitaceae</taxon>
        <taxon>Metarhizium</taxon>
    </lineage>
</organism>
<feature type="compositionally biased region" description="Polar residues" evidence="2">
    <location>
        <begin position="382"/>
        <end position="399"/>
    </location>
</feature>
<name>A0A7D5UQW3_9HYPO</name>
<proteinExistence type="predicted"/>
<gene>
    <name evidence="4" type="ORF">G6M90_00g001950</name>
</gene>
<keyword evidence="1" id="KW-0862">Zinc</keyword>
<dbReference type="EMBL" id="CP058932">
    <property type="protein sequence ID" value="QLI64554.1"/>
    <property type="molecule type" value="Genomic_DNA"/>
</dbReference>
<evidence type="ECO:0000313" key="4">
    <source>
        <dbReference type="EMBL" id="QLI64554.1"/>
    </source>
</evidence>
<evidence type="ECO:0000259" key="3">
    <source>
        <dbReference type="PROSITE" id="PS50157"/>
    </source>
</evidence>
<dbReference type="Pfam" id="PF00096">
    <property type="entry name" value="zf-C2H2"/>
    <property type="match status" value="1"/>
</dbReference>
<dbReference type="KEGG" id="mbrn:26244258"/>
<dbReference type="GeneID" id="26244258"/>
<dbReference type="SUPFAM" id="SSF57667">
    <property type="entry name" value="beta-beta-alpha zinc fingers"/>
    <property type="match status" value="1"/>
</dbReference>
<protein>
    <recommendedName>
        <fullName evidence="3">C2H2-type domain-containing protein</fullName>
    </recommendedName>
</protein>
<dbReference type="InterPro" id="IPR013087">
    <property type="entry name" value="Znf_C2H2_type"/>
</dbReference>
<evidence type="ECO:0000313" key="5">
    <source>
        <dbReference type="Proteomes" id="UP000510686"/>
    </source>
</evidence>
<feature type="compositionally biased region" description="Basic and acidic residues" evidence="2">
    <location>
        <begin position="459"/>
        <end position="469"/>
    </location>
</feature>
<dbReference type="Gene3D" id="3.30.160.60">
    <property type="entry name" value="Classic Zinc Finger"/>
    <property type="match status" value="1"/>
</dbReference>
<dbReference type="InterPro" id="IPR036236">
    <property type="entry name" value="Znf_C2H2_sf"/>
</dbReference>
<feature type="region of interest" description="Disordered" evidence="2">
    <location>
        <begin position="168"/>
        <end position="226"/>
    </location>
</feature>
<feature type="compositionally biased region" description="Low complexity" evidence="2">
    <location>
        <begin position="168"/>
        <end position="178"/>
    </location>
</feature>
<reference evidence="4 5" key="1">
    <citation type="submission" date="2020-07" db="EMBL/GenBank/DDBJ databases">
        <title>Telomere length de novo assembly of all 7 chromosomes of the fungus, Metarhizium brunneum, using a novel assembly pipeline.</title>
        <authorList>
            <person name="Saud z."/>
            <person name="Kortsinoglou A."/>
            <person name="Kouvelis V.N."/>
            <person name="Butt T.M."/>
        </authorList>
    </citation>
    <scope>NUCLEOTIDE SEQUENCE [LARGE SCALE GENOMIC DNA]</scope>
    <source>
        <strain evidence="4 5">4556</strain>
    </source>
</reference>
<keyword evidence="1" id="KW-0863">Zinc-finger</keyword>
<dbReference type="PROSITE" id="PS50157">
    <property type="entry name" value="ZINC_FINGER_C2H2_2"/>
    <property type="match status" value="1"/>
</dbReference>
<dbReference type="Proteomes" id="UP000510686">
    <property type="component" value="Chromosome 1"/>
</dbReference>
<evidence type="ECO:0000256" key="1">
    <source>
        <dbReference type="PROSITE-ProRule" id="PRU00042"/>
    </source>
</evidence>
<sequence>MFGSSRSSVASFSGSFSGGRMLDSPPMSPCQSNQSGVAVEHQDQDFCRIRGLASQIDSCAKARVIALLAMEFLVFDGKLHGGRSNWACPFGDCKENFPDVKDLMWHVAGCSLSSGAKVYCNSCRKYDCFTLQGGNGAFCSASDNAVRAGACSPRKSKGLRKLTNIFSRSRPASAPSSPETRHTVIPSVASSRRASSIGYPPSPGPQELGSGPPHEMSDSPSRGVPDTAIDMIPELPTTPGPFGAGRLSPVSMSNISPMFSEGFTESPVENVNGESALQPWHMSSENKPASLQTITPNEVPSSWSTSLPTAYSDLDRGTGQASWNMAQQTSPQYPCGLGSFSSNPYTSMNMYRQISSPLYGSTTTPEDAVCDGTSFVHHKQRSSSWPRPQTSMTGQSGPSTLGLARNGCVVPRLGGDASTSRMAPDHSGAPPPASRRGGEVRQMPMHGLLPEASPSLSSRPDEADSGRCPHLECSFQSKGKPAKRAVYLKKHLATHLPQKVMCSGCGREFSRPDNLKTHQKNVCPGTRLSVHERQSRTLSRRAARAQEASAIKWTRVYGNL</sequence>
<dbReference type="RefSeq" id="XP_014542885.1">
    <property type="nucleotide sequence ID" value="XM_014687399.1"/>
</dbReference>
<feature type="domain" description="C2H2-type" evidence="3">
    <location>
        <begin position="500"/>
        <end position="528"/>
    </location>
</feature>
<keyword evidence="1" id="KW-0479">Metal-binding</keyword>
<feature type="region of interest" description="Disordered" evidence="2">
    <location>
        <begin position="379"/>
        <end position="469"/>
    </location>
</feature>